<dbReference type="Proteomes" id="UP001520878">
    <property type="component" value="Unassembled WGS sequence"/>
</dbReference>
<proteinExistence type="predicted"/>
<dbReference type="Pfam" id="PF12915">
    <property type="entry name" value="DUF3833"/>
    <property type="match status" value="1"/>
</dbReference>
<organism evidence="1 2">
    <name type="scientific">Fluctibacter halophilus</name>
    <dbReference type="NCBI Taxonomy" id="226011"/>
    <lineage>
        <taxon>Bacteria</taxon>
        <taxon>Pseudomonadati</taxon>
        <taxon>Pseudomonadota</taxon>
        <taxon>Gammaproteobacteria</taxon>
        <taxon>Alteromonadales</taxon>
        <taxon>Alteromonadaceae</taxon>
        <taxon>Fluctibacter</taxon>
    </lineage>
</organism>
<dbReference type="EMBL" id="JAJEWP010000001">
    <property type="protein sequence ID" value="MCC2614741.1"/>
    <property type="molecule type" value="Genomic_DNA"/>
</dbReference>
<keyword evidence="2" id="KW-1185">Reference proteome</keyword>
<reference evidence="1 2" key="1">
    <citation type="submission" date="2021-10" db="EMBL/GenBank/DDBJ databases">
        <title>Draft genome of Aestuariibacter halophilus JC2043.</title>
        <authorList>
            <person name="Emsley S.A."/>
            <person name="Pfannmuller K.M."/>
            <person name="Ushijima B."/>
            <person name="Saw J.H."/>
            <person name="Videau P."/>
        </authorList>
    </citation>
    <scope>NUCLEOTIDE SEQUENCE [LARGE SCALE GENOMIC DNA]</scope>
    <source>
        <strain evidence="1 2">JC2043</strain>
    </source>
</reference>
<accession>A0ABS8G3N4</accession>
<gene>
    <name evidence="1" type="ORF">LJ739_00615</name>
</gene>
<evidence type="ECO:0000313" key="1">
    <source>
        <dbReference type="EMBL" id="MCC2614741.1"/>
    </source>
</evidence>
<protein>
    <submittedName>
        <fullName evidence="1">DUF3833 domain-containing protein</fullName>
    </submittedName>
</protein>
<name>A0ABS8G3N4_9ALTE</name>
<dbReference type="InterPro" id="IPR024409">
    <property type="entry name" value="DUF3833"/>
</dbReference>
<sequence length="182" mass="20977">MMRWMIIALSFLLNGCSTQLSDYPPQGQPSFDLQRYFNGNLTAWGIVEDYAGKLTRRFCVDIRGEWEGNRGTLHETFYYADGEEQVRIWHLNVDDQGVVTGSAADVIGTASGQAQGHVFNWQYTLSVPIDGENWEFAIDDWMYQMDDNRLMNRSYMKKWGITVASISIFFDKTQPLRECRSS</sequence>
<comment type="caution">
    <text evidence="1">The sequence shown here is derived from an EMBL/GenBank/DDBJ whole genome shotgun (WGS) entry which is preliminary data.</text>
</comment>
<evidence type="ECO:0000313" key="2">
    <source>
        <dbReference type="Proteomes" id="UP001520878"/>
    </source>
</evidence>